<keyword evidence="2" id="KW-1133">Transmembrane helix</keyword>
<protein>
    <recommendedName>
        <fullName evidence="3">DUF6821 domain-containing protein</fullName>
    </recommendedName>
</protein>
<dbReference type="EMBL" id="PQIB02000002">
    <property type="protein sequence ID" value="RLN35809.1"/>
    <property type="molecule type" value="Genomic_DNA"/>
</dbReference>
<dbReference type="Proteomes" id="UP000275267">
    <property type="component" value="Unassembled WGS sequence"/>
</dbReference>
<evidence type="ECO:0000256" key="1">
    <source>
        <dbReference type="SAM" id="MobiDB-lite"/>
    </source>
</evidence>
<keyword evidence="2" id="KW-0812">Transmembrane</keyword>
<evidence type="ECO:0000256" key="2">
    <source>
        <dbReference type="SAM" id="Phobius"/>
    </source>
</evidence>
<reference evidence="5" key="1">
    <citation type="journal article" date="2019" name="Nat. Commun.">
        <title>The genome of broomcorn millet.</title>
        <authorList>
            <person name="Zou C."/>
            <person name="Miki D."/>
            <person name="Li D."/>
            <person name="Tang Q."/>
            <person name="Xiao L."/>
            <person name="Rajput S."/>
            <person name="Deng P."/>
            <person name="Jia W."/>
            <person name="Huang R."/>
            <person name="Zhang M."/>
            <person name="Sun Y."/>
            <person name="Hu J."/>
            <person name="Fu X."/>
            <person name="Schnable P.S."/>
            <person name="Li F."/>
            <person name="Zhang H."/>
            <person name="Feng B."/>
            <person name="Zhu X."/>
            <person name="Liu R."/>
            <person name="Schnable J.C."/>
            <person name="Zhu J.-K."/>
            <person name="Zhang H."/>
        </authorList>
    </citation>
    <scope>NUCLEOTIDE SEQUENCE [LARGE SCALE GENOMIC DNA]</scope>
</reference>
<dbReference type="InterPro" id="IPR045883">
    <property type="entry name" value="At4g13530-like"/>
</dbReference>
<dbReference type="InterPro" id="IPR049224">
    <property type="entry name" value="DUF6821"/>
</dbReference>
<dbReference type="AlphaFoldDB" id="A0A3L6TC47"/>
<keyword evidence="5" id="KW-1185">Reference proteome</keyword>
<organism evidence="4 5">
    <name type="scientific">Panicum miliaceum</name>
    <name type="common">Proso millet</name>
    <name type="synonym">Broomcorn millet</name>
    <dbReference type="NCBI Taxonomy" id="4540"/>
    <lineage>
        <taxon>Eukaryota</taxon>
        <taxon>Viridiplantae</taxon>
        <taxon>Streptophyta</taxon>
        <taxon>Embryophyta</taxon>
        <taxon>Tracheophyta</taxon>
        <taxon>Spermatophyta</taxon>
        <taxon>Magnoliopsida</taxon>
        <taxon>Liliopsida</taxon>
        <taxon>Poales</taxon>
        <taxon>Poaceae</taxon>
        <taxon>PACMAD clade</taxon>
        <taxon>Panicoideae</taxon>
        <taxon>Panicodae</taxon>
        <taxon>Paniceae</taxon>
        <taxon>Panicinae</taxon>
        <taxon>Panicum</taxon>
        <taxon>Panicum sect. Panicum</taxon>
    </lineage>
</organism>
<accession>A0A3L6TC47</accession>
<gene>
    <name evidence="4" type="ORF">C2845_PM03G23570</name>
</gene>
<keyword evidence="2" id="KW-0472">Membrane</keyword>
<dbReference type="Pfam" id="PF20705">
    <property type="entry name" value="DUF6821"/>
    <property type="match status" value="1"/>
</dbReference>
<sequence length="292" mass="31670">MERWWAAADLASVAQIGLLRHTQQQPHAPAPLLAVAFQPLPPPQLAAGLPVTASPMSLPGSNCRRDSNFQLAMDRGAGVPMDAGQDLWDWEVLPDKRSFSTGHGSTHLNDQETEEHALPPSGDAAVADEPDVECKDIGVVLDETKPVPSVADLMVSDKDEEEKAFESSDAKEADDGKFAEEEEEDVKKENKKARPECVVFSVGKLKVNGIGALCSFGFAATTVCIFLIGGRLQHHHRQQQQKIQLQFYGDDKRIQQVVQQTSRLNQAMSSVMGAGGASTRANISFGGFYDGF</sequence>
<feature type="region of interest" description="Disordered" evidence="1">
    <location>
        <begin position="156"/>
        <end position="189"/>
    </location>
</feature>
<dbReference type="PANTHER" id="PTHR33646:SF8">
    <property type="entry name" value="OS07G0204100 PROTEIN"/>
    <property type="match status" value="1"/>
</dbReference>
<comment type="caution">
    <text evidence="4">The sequence shown here is derived from an EMBL/GenBank/DDBJ whole genome shotgun (WGS) entry which is preliminary data.</text>
</comment>
<feature type="domain" description="DUF6821" evidence="3">
    <location>
        <begin position="158"/>
        <end position="291"/>
    </location>
</feature>
<evidence type="ECO:0000313" key="4">
    <source>
        <dbReference type="EMBL" id="RLN35809.1"/>
    </source>
</evidence>
<dbReference type="STRING" id="4540.A0A3L6TC47"/>
<evidence type="ECO:0000313" key="5">
    <source>
        <dbReference type="Proteomes" id="UP000275267"/>
    </source>
</evidence>
<proteinExistence type="predicted"/>
<feature type="transmembrane region" description="Helical" evidence="2">
    <location>
        <begin position="210"/>
        <end position="232"/>
    </location>
</feature>
<feature type="compositionally biased region" description="Basic and acidic residues" evidence="1">
    <location>
        <begin position="164"/>
        <end position="189"/>
    </location>
</feature>
<evidence type="ECO:0000259" key="3">
    <source>
        <dbReference type="Pfam" id="PF20705"/>
    </source>
</evidence>
<name>A0A3L6TC47_PANMI</name>
<feature type="region of interest" description="Disordered" evidence="1">
    <location>
        <begin position="100"/>
        <end position="127"/>
    </location>
</feature>
<dbReference type="PANTHER" id="PTHR33646">
    <property type="entry name" value="GB|AAF00631.1"/>
    <property type="match status" value="1"/>
</dbReference>
<dbReference type="OrthoDB" id="766965at2759"/>